<keyword evidence="4" id="KW-1185">Reference proteome</keyword>
<feature type="signal peptide" evidence="2">
    <location>
        <begin position="1"/>
        <end position="29"/>
    </location>
</feature>
<accession>A0A914CXK3</accession>
<organism evidence="4 5">
    <name type="scientific">Acrobeloides nanus</name>
    <dbReference type="NCBI Taxonomy" id="290746"/>
    <lineage>
        <taxon>Eukaryota</taxon>
        <taxon>Metazoa</taxon>
        <taxon>Ecdysozoa</taxon>
        <taxon>Nematoda</taxon>
        <taxon>Chromadorea</taxon>
        <taxon>Rhabditida</taxon>
        <taxon>Tylenchina</taxon>
        <taxon>Cephalobomorpha</taxon>
        <taxon>Cephaloboidea</taxon>
        <taxon>Cephalobidae</taxon>
        <taxon>Acrobeloides</taxon>
    </lineage>
</organism>
<name>A0A914CXK3_9BILA</name>
<dbReference type="Proteomes" id="UP000887540">
    <property type="component" value="Unplaced"/>
</dbReference>
<keyword evidence="2" id="KW-0732">Signal</keyword>
<evidence type="ECO:0000313" key="5">
    <source>
        <dbReference type="WBParaSite" id="ACRNAN_scaffold1532.g10218.t1"/>
    </source>
</evidence>
<protein>
    <submittedName>
        <fullName evidence="5">Ground-like domain-containing protein</fullName>
    </submittedName>
</protein>
<feature type="region of interest" description="Disordered" evidence="1">
    <location>
        <begin position="320"/>
        <end position="345"/>
    </location>
</feature>
<evidence type="ECO:0000313" key="4">
    <source>
        <dbReference type="Proteomes" id="UP000887540"/>
    </source>
</evidence>
<dbReference type="Pfam" id="PF04155">
    <property type="entry name" value="Ground-like"/>
    <property type="match status" value="1"/>
</dbReference>
<feature type="chain" id="PRO_5037447913" evidence="2">
    <location>
        <begin position="30"/>
        <end position="693"/>
    </location>
</feature>
<dbReference type="WBParaSite" id="ACRNAN_scaffold1532.g10218.t1">
    <property type="protein sequence ID" value="ACRNAN_scaffold1532.g10218.t1"/>
    <property type="gene ID" value="ACRNAN_scaffold1532.g10218"/>
</dbReference>
<evidence type="ECO:0000259" key="3">
    <source>
        <dbReference type="Pfam" id="PF04155"/>
    </source>
</evidence>
<dbReference type="AlphaFoldDB" id="A0A914CXK3"/>
<feature type="compositionally biased region" description="Polar residues" evidence="1">
    <location>
        <begin position="93"/>
        <end position="104"/>
    </location>
</feature>
<dbReference type="InterPro" id="IPR007284">
    <property type="entry name" value="Ground-like_dom"/>
</dbReference>
<feature type="domain" description="Ground-like" evidence="3">
    <location>
        <begin position="589"/>
        <end position="659"/>
    </location>
</feature>
<evidence type="ECO:0000256" key="1">
    <source>
        <dbReference type="SAM" id="MobiDB-lite"/>
    </source>
</evidence>
<reference evidence="5" key="1">
    <citation type="submission" date="2022-11" db="UniProtKB">
        <authorList>
            <consortium name="WormBaseParasite"/>
        </authorList>
    </citation>
    <scope>IDENTIFICATION</scope>
</reference>
<sequence length="693" mass="77021">MKRLPKFFVAQLSVLMCVLQLLTSKFALCQEFDIAKQAKSGGNGVVASSMSGRLKSELLENLNKYSKDGAKDELEVLGSSDSSHLGKPRESSSIKVAQERTSLWQPPKENRELEKSWQPPIVSTTPSLLQSLFSGLSFTLPPLFAPITLAPPITQRPPIQNFFAGRFPDSGIPRESRTGLFGREDRFAGAQNLYTAAITPIPFTLPTLQSPSLGFSLGVPFASPNRRPFHYDRSELTPFTSTTVTTTTVAPATTITPAPRYINYNSTRRPIYATDAIRDWRKRFYKLFKSNKYRNYTLAAPTQPTFEPVQLPTQEAEDIIDDEPMPKPDSETDLMPDSETLPRPDSEPERIMIFERKPHYTRRMQPIIIVNDTQAAEVDKNRQILLSKRNPNLLSAQTVKTFARDEKGRIIRLFGVETGGYKYDEDPIPPISDLQNSDYYQGIAIAPPGNTVYIPAGIPSTLAPPPPAYRIYRPALPPATEPPIYQSPQTLETAAPYIPQLVSSLPLSSFQFPTLAPTPPPCSATTATAVDNSRVDRVSNNYANSEYDVLDDLPCETVFCRGGSSMSMNPMNPIIHGNDIGPPFIENNEKCNSLRLRNIIQESIVGGDAEASKRVIQARAETELISFYNVICGTGFFSYIAHTDEFCQASALDINCYVFSPVCSYKTNFSDGIVKSRARLRKSKKKAAFLNRN</sequence>
<feature type="region of interest" description="Disordered" evidence="1">
    <location>
        <begin position="77"/>
        <end position="115"/>
    </location>
</feature>
<evidence type="ECO:0000256" key="2">
    <source>
        <dbReference type="SAM" id="SignalP"/>
    </source>
</evidence>
<proteinExistence type="predicted"/>